<dbReference type="GO" id="GO:0016747">
    <property type="term" value="F:acyltransferase activity, transferring groups other than amino-acyl groups"/>
    <property type="evidence" value="ECO:0007669"/>
    <property type="project" value="InterPro"/>
</dbReference>
<dbReference type="CDD" id="cd04301">
    <property type="entry name" value="NAT_SF"/>
    <property type="match status" value="1"/>
</dbReference>
<dbReference type="PANTHER" id="PTHR43877">
    <property type="entry name" value="AMINOALKYLPHOSPHONATE N-ACETYLTRANSFERASE-RELATED-RELATED"/>
    <property type="match status" value="1"/>
</dbReference>
<dbReference type="RefSeq" id="WP_175558070.1">
    <property type="nucleotide sequence ID" value="NZ_FRBW01000004.1"/>
</dbReference>
<dbReference type="InterPro" id="IPR000182">
    <property type="entry name" value="GNAT_dom"/>
</dbReference>
<evidence type="ECO:0000313" key="4">
    <source>
        <dbReference type="EMBL" id="SHM87053.1"/>
    </source>
</evidence>
<evidence type="ECO:0000259" key="3">
    <source>
        <dbReference type="PROSITE" id="PS51186"/>
    </source>
</evidence>
<proteinExistence type="predicted"/>
<dbReference type="CDD" id="cd00636">
    <property type="entry name" value="TroA-like"/>
    <property type="match status" value="1"/>
</dbReference>
<keyword evidence="5" id="KW-1185">Reference proteome</keyword>
<keyword evidence="2" id="KW-0012">Acyltransferase</keyword>
<keyword evidence="1" id="KW-0808">Transferase</keyword>
<dbReference type="AlphaFoldDB" id="A0A1M7M8I8"/>
<feature type="domain" description="N-acetyltransferase" evidence="3">
    <location>
        <begin position="1"/>
        <end position="148"/>
    </location>
</feature>
<evidence type="ECO:0000256" key="2">
    <source>
        <dbReference type="ARBA" id="ARBA00023315"/>
    </source>
</evidence>
<reference evidence="4 5" key="1">
    <citation type="submission" date="2016-11" db="EMBL/GenBank/DDBJ databases">
        <authorList>
            <person name="Jaros S."/>
            <person name="Januszkiewicz K."/>
            <person name="Wedrychowicz H."/>
        </authorList>
    </citation>
    <scope>NUCLEOTIDE SEQUENCE [LARGE SCALE GENOMIC DNA]</scope>
    <source>
        <strain evidence="4 5">DSM 22153</strain>
    </source>
</reference>
<sequence>MDLRRAVITDAQAIADLARDAYEHYIPVIKAVPQPMQADYAELIAADEVWLSGPSDQPDASLVLRLQPDHLLLWSIAVAPHRQGSGLGNHLLDFCFQRARDHQKPELRLFTNALMTSNQLWYQRRGFRETRREQIGDKLAVHMSAPVPEA</sequence>
<name>A0A1M7M8I8_9HYPH</name>
<dbReference type="InterPro" id="IPR016181">
    <property type="entry name" value="Acyl_CoA_acyltransferase"/>
</dbReference>
<evidence type="ECO:0000313" key="5">
    <source>
        <dbReference type="Proteomes" id="UP000186002"/>
    </source>
</evidence>
<dbReference type="Pfam" id="PF13508">
    <property type="entry name" value="Acetyltransf_7"/>
    <property type="match status" value="1"/>
</dbReference>
<dbReference type="STRING" id="735517.SAMN05444272_3304"/>
<evidence type="ECO:0000256" key="1">
    <source>
        <dbReference type="ARBA" id="ARBA00022679"/>
    </source>
</evidence>
<gene>
    <name evidence="4" type="ORF">SAMN05444272_3304</name>
</gene>
<dbReference type="InterPro" id="IPR050832">
    <property type="entry name" value="Bact_Acetyltransf"/>
</dbReference>
<accession>A0A1M7M8I8</accession>
<dbReference type="SUPFAM" id="SSF55729">
    <property type="entry name" value="Acyl-CoA N-acyltransferases (Nat)"/>
    <property type="match status" value="1"/>
</dbReference>
<dbReference type="Gene3D" id="3.40.630.30">
    <property type="match status" value="1"/>
</dbReference>
<protein>
    <submittedName>
        <fullName evidence="4">N-acetylglutamate synthase, GNAT family</fullName>
    </submittedName>
</protein>
<organism evidence="4 5">
    <name type="scientific">Roseibium suaedae</name>
    <dbReference type="NCBI Taxonomy" id="735517"/>
    <lineage>
        <taxon>Bacteria</taxon>
        <taxon>Pseudomonadati</taxon>
        <taxon>Pseudomonadota</taxon>
        <taxon>Alphaproteobacteria</taxon>
        <taxon>Hyphomicrobiales</taxon>
        <taxon>Stappiaceae</taxon>
        <taxon>Roseibium</taxon>
    </lineage>
</organism>
<dbReference type="EMBL" id="FRBW01000004">
    <property type="protein sequence ID" value="SHM87053.1"/>
    <property type="molecule type" value="Genomic_DNA"/>
</dbReference>
<dbReference type="Proteomes" id="UP000186002">
    <property type="component" value="Unassembled WGS sequence"/>
</dbReference>
<dbReference type="PROSITE" id="PS51186">
    <property type="entry name" value="GNAT"/>
    <property type="match status" value="1"/>
</dbReference>